<dbReference type="InterPro" id="IPR009056">
    <property type="entry name" value="Cyt_c-like_dom"/>
</dbReference>
<dbReference type="GO" id="GO:0020037">
    <property type="term" value="F:heme binding"/>
    <property type="evidence" value="ECO:0007669"/>
    <property type="project" value="InterPro"/>
</dbReference>
<dbReference type="GO" id="GO:0046872">
    <property type="term" value="F:metal ion binding"/>
    <property type="evidence" value="ECO:0007669"/>
    <property type="project" value="UniProtKB-KW"/>
</dbReference>
<dbReference type="AlphaFoldDB" id="A0A1B8QAP8"/>
<dbReference type="Proteomes" id="UP000092508">
    <property type="component" value="Unassembled WGS sequence"/>
</dbReference>
<feature type="domain" description="Cytochrome c" evidence="11">
    <location>
        <begin position="58"/>
        <end position="201"/>
    </location>
</feature>
<feature type="chain" id="PRO_5010465180" evidence="10">
    <location>
        <begin position="27"/>
        <end position="238"/>
    </location>
</feature>
<dbReference type="GO" id="GO:0009055">
    <property type="term" value="F:electron transfer activity"/>
    <property type="evidence" value="ECO:0007669"/>
    <property type="project" value="InterPro"/>
</dbReference>
<gene>
    <name evidence="12" type="ORF">A9306_01920</name>
    <name evidence="13" type="ORF">A9308_08615</name>
</gene>
<keyword evidence="2 8" id="KW-0349">Heme</keyword>
<keyword evidence="3 9" id="KW-0812">Transmembrane</keyword>
<evidence type="ECO:0000256" key="10">
    <source>
        <dbReference type="SAM" id="SignalP"/>
    </source>
</evidence>
<feature type="binding site" description="covalent" evidence="8">
    <location>
        <position position="170"/>
    </location>
    <ligand>
        <name>heme c</name>
        <dbReference type="ChEBI" id="CHEBI:61717"/>
    </ligand>
</feature>
<name>A0A1B8QAP8_9GAMM</name>
<evidence type="ECO:0000256" key="2">
    <source>
        <dbReference type="ARBA" id="ARBA00022617"/>
    </source>
</evidence>
<keyword evidence="4 8" id="KW-0479">Metal-binding</keyword>
<evidence type="ECO:0000313" key="13">
    <source>
        <dbReference type="EMBL" id="OBX76357.1"/>
    </source>
</evidence>
<evidence type="ECO:0000256" key="3">
    <source>
        <dbReference type="ARBA" id="ARBA00022692"/>
    </source>
</evidence>
<comment type="subcellular location">
    <subcellularLocation>
        <location evidence="1">Membrane</location>
    </subcellularLocation>
</comment>
<evidence type="ECO:0000256" key="5">
    <source>
        <dbReference type="ARBA" id="ARBA00022989"/>
    </source>
</evidence>
<evidence type="ECO:0000259" key="11">
    <source>
        <dbReference type="PROSITE" id="PS51007"/>
    </source>
</evidence>
<evidence type="ECO:0000256" key="9">
    <source>
        <dbReference type="SAM" id="Phobius"/>
    </source>
</evidence>
<evidence type="ECO:0000256" key="7">
    <source>
        <dbReference type="ARBA" id="ARBA00023136"/>
    </source>
</evidence>
<keyword evidence="15" id="KW-1185">Reference proteome</keyword>
<dbReference type="EMBL" id="LZMZ01000031">
    <property type="protein sequence ID" value="OBX76357.1"/>
    <property type="molecule type" value="Genomic_DNA"/>
</dbReference>
<dbReference type="PROSITE" id="PS51007">
    <property type="entry name" value="CYTC"/>
    <property type="match status" value="1"/>
</dbReference>
<proteinExistence type="predicted"/>
<dbReference type="PANTHER" id="PTHR10266:SF3">
    <property type="entry name" value="CYTOCHROME C1, HEME PROTEIN, MITOCHONDRIAL"/>
    <property type="match status" value="1"/>
</dbReference>
<dbReference type="GO" id="GO:0016020">
    <property type="term" value="C:membrane"/>
    <property type="evidence" value="ECO:0007669"/>
    <property type="project" value="UniProtKB-SubCell"/>
</dbReference>
<dbReference type="PANTHER" id="PTHR10266">
    <property type="entry name" value="CYTOCHROME C1"/>
    <property type="match status" value="1"/>
</dbReference>
<dbReference type="STRING" id="34059.A9308_08615"/>
<dbReference type="InterPro" id="IPR002326">
    <property type="entry name" value="Cyt_c1"/>
</dbReference>
<evidence type="ECO:0000256" key="8">
    <source>
        <dbReference type="PIRSR" id="PIRSR602326-1"/>
    </source>
</evidence>
<dbReference type="Proteomes" id="UP000092616">
    <property type="component" value="Unassembled WGS sequence"/>
</dbReference>
<organism evidence="13 14">
    <name type="scientific">Faucicola atlantae</name>
    <dbReference type="NCBI Taxonomy" id="34059"/>
    <lineage>
        <taxon>Bacteria</taxon>
        <taxon>Pseudomonadati</taxon>
        <taxon>Pseudomonadota</taxon>
        <taxon>Gammaproteobacteria</taxon>
        <taxon>Moraxellales</taxon>
        <taxon>Moraxellaceae</taxon>
        <taxon>Faucicola</taxon>
    </lineage>
</organism>
<comment type="cofactor">
    <cofactor evidence="8">
        <name>heme c</name>
        <dbReference type="ChEBI" id="CHEBI:61717"/>
    </cofactor>
    <text evidence="8">Binds 1 heme c group covalently per subunit.</text>
</comment>
<evidence type="ECO:0000256" key="4">
    <source>
        <dbReference type="ARBA" id="ARBA00022723"/>
    </source>
</evidence>
<dbReference type="Pfam" id="PF02167">
    <property type="entry name" value="Cytochrom_C1"/>
    <property type="match status" value="1"/>
</dbReference>
<comment type="caution">
    <text evidence="13">The sequence shown here is derived from an EMBL/GenBank/DDBJ whole genome shotgun (WGS) entry which is preliminary data.</text>
</comment>
<evidence type="ECO:0000256" key="1">
    <source>
        <dbReference type="ARBA" id="ARBA00004370"/>
    </source>
</evidence>
<keyword evidence="7 9" id="KW-0472">Membrane</keyword>
<feature type="binding site" description="covalent" evidence="8">
    <location>
        <position position="74"/>
    </location>
    <ligand>
        <name>heme c</name>
        <dbReference type="ChEBI" id="CHEBI:61717"/>
    </ligand>
</feature>
<feature type="binding site" description="covalent" evidence="8">
    <location>
        <position position="71"/>
    </location>
    <ligand>
        <name>heme c</name>
        <dbReference type="ChEBI" id="CHEBI:61717"/>
    </ligand>
</feature>
<dbReference type="SUPFAM" id="SSF46626">
    <property type="entry name" value="Cytochrome c"/>
    <property type="match status" value="1"/>
</dbReference>
<reference evidence="12 15" key="1">
    <citation type="submission" date="2016-06" db="EMBL/GenBank/DDBJ databases">
        <title>Draft genome of Moraxella atlantae CCUG 59586.</title>
        <authorList>
            <person name="Salva-Serra F."/>
            <person name="Engstrom-Jakobsson H."/>
            <person name="Thorell K."/>
            <person name="Gonzales-Siles L."/>
            <person name="Karlsson R."/>
            <person name="Boulund F."/>
            <person name="Engstrand L."/>
            <person name="Kristiansson E."/>
            <person name="Moore E."/>
        </authorList>
    </citation>
    <scope>NUCLEOTIDE SEQUENCE [LARGE SCALE GENOMIC DNA]</scope>
    <source>
        <strain evidence="12 15">CCUG 59586</strain>
    </source>
</reference>
<accession>A0A1B8QAP8</accession>
<dbReference type="EMBL" id="LZNA01000069">
    <property type="protein sequence ID" value="OBX75812.1"/>
    <property type="molecule type" value="Genomic_DNA"/>
</dbReference>
<reference evidence="13 14" key="2">
    <citation type="submission" date="2016-06" db="EMBL/GenBank/DDBJ databases">
        <title>Draft genome of Moraxella atlantae CCUG 66109.</title>
        <authorList>
            <person name="Salva-Serra F."/>
            <person name="Engstrom-Jakobsson H."/>
            <person name="Thorell K."/>
            <person name="Gonzales-Siles L."/>
            <person name="Karlsson R."/>
            <person name="Boulund F."/>
            <person name="Engstrand L."/>
            <person name="Kristiansson E."/>
            <person name="Moore E."/>
        </authorList>
    </citation>
    <scope>NUCLEOTIDE SEQUENCE [LARGE SCALE GENOMIC DNA]</scope>
    <source>
        <strain evidence="13 14">CCUG 66109</strain>
    </source>
</reference>
<protein>
    <submittedName>
        <fullName evidence="13">Cytochrome C</fullName>
    </submittedName>
</protein>
<feature type="transmembrane region" description="Helical" evidence="9">
    <location>
        <begin position="211"/>
        <end position="229"/>
    </location>
</feature>
<keyword evidence="5 9" id="KW-1133">Transmembrane helix</keyword>
<dbReference type="InterPro" id="IPR036909">
    <property type="entry name" value="Cyt_c-like_dom_sf"/>
</dbReference>
<keyword evidence="10" id="KW-0732">Signal</keyword>
<dbReference type="RefSeq" id="WP_067237662.1">
    <property type="nucleotide sequence ID" value="NZ_CP171125.1"/>
</dbReference>
<feature type="binding site" description="covalent" evidence="8">
    <location>
        <position position="75"/>
    </location>
    <ligand>
        <name>heme c</name>
        <dbReference type="ChEBI" id="CHEBI:61717"/>
    </ligand>
</feature>
<sequence length="238" mass="26660">MKTLQKTLAGVGLAVAMAAGASGAHAAEGHGCGSYTDAAGKEHELQCEKAPVDLTNKASIQRGASLFMSYCVGCHSAQYVRYSKMYKDLDIPKELVEKYLMVTTDQVGDHITAGIDPELQKGWFGAQPPDLSSETRLRGEDWVYTYLLGFYEDPSRPWGANNLVLHNVAMPFVLHDMQMNTSKEEYRQNIGDIVNFMAWLAEPMAHKRKVIGVYVLVFLLLLFIPVYFLNKEFWKDVK</sequence>
<feature type="signal peptide" evidence="10">
    <location>
        <begin position="1"/>
        <end position="26"/>
    </location>
</feature>
<evidence type="ECO:0000313" key="12">
    <source>
        <dbReference type="EMBL" id="OBX75812.1"/>
    </source>
</evidence>
<dbReference type="PRINTS" id="PR00603">
    <property type="entry name" value="CYTOCHROMEC1"/>
</dbReference>
<evidence type="ECO:0000256" key="6">
    <source>
        <dbReference type="ARBA" id="ARBA00023004"/>
    </source>
</evidence>
<evidence type="ECO:0000313" key="14">
    <source>
        <dbReference type="Proteomes" id="UP000092508"/>
    </source>
</evidence>
<keyword evidence="6 8" id="KW-0408">Iron</keyword>
<dbReference type="Gene3D" id="1.10.760.10">
    <property type="entry name" value="Cytochrome c-like domain"/>
    <property type="match status" value="1"/>
</dbReference>
<evidence type="ECO:0000313" key="15">
    <source>
        <dbReference type="Proteomes" id="UP000092616"/>
    </source>
</evidence>
<dbReference type="OrthoDB" id="9798864at2"/>